<gene>
    <name evidence="10" type="ORF">KC660_02345</name>
</gene>
<dbReference type="InterPro" id="IPR036291">
    <property type="entry name" value="NAD(P)-bd_dom_sf"/>
</dbReference>
<reference evidence="10" key="1">
    <citation type="submission" date="2020-04" db="EMBL/GenBank/DDBJ databases">
        <authorList>
            <person name="Zhang T."/>
        </authorList>
    </citation>
    <scope>NUCLEOTIDE SEQUENCE</scope>
    <source>
        <strain evidence="10">HKST-UBA10</strain>
    </source>
</reference>
<dbReference type="GO" id="GO:0015297">
    <property type="term" value="F:antiporter activity"/>
    <property type="evidence" value="ECO:0007669"/>
    <property type="project" value="InterPro"/>
</dbReference>
<feature type="transmembrane region" description="Helical" evidence="7">
    <location>
        <begin position="158"/>
        <end position="182"/>
    </location>
</feature>
<feature type="transmembrane region" description="Helical" evidence="7">
    <location>
        <begin position="332"/>
        <end position="352"/>
    </location>
</feature>
<feature type="transmembrane region" description="Helical" evidence="7">
    <location>
        <begin position="33"/>
        <end position="52"/>
    </location>
</feature>
<evidence type="ECO:0000256" key="4">
    <source>
        <dbReference type="ARBA" id="ARBA00022692"/>
    </source>
</evidence>
<evidence type="ECO:0000259" key="8">
    <source>
        <dbReference type="Pfam" id="PF00999"/>
    </source>
</evidence>
<feature type="domain" description="Cation/H+ exchanger transmembrane" evidence="8">
    <location>
        <begin position="2"/>
        <end position="345"/>
    </location>
</feature>
<keyword evidence="6 7" id="KW-0472">Membrane</keyword>
<dbReference type="EMBL" id="JAGQLG010000086">
    <property type="protein sequence ID" value="MCA9382225.1"/>
    <property type="molecule type" value="Genomic_DNA"/>
</dbReference>
<keyword evidence="4 7" id="KW-0812">Transmembrane</keyword>
<evidence type="ECO:0000256" key="1">
    <source>
        <dbReference type="ARBA" id="ARBA00004141"/>
    </source>
</evidence>
<dbReference type="GO" id="GO:0016020">
    <property type="term" value="C:membrane"/>
    <property type="evidence" value="ECO:0007669"/>
    <property type="project" value="UniProtKB-SubCell"/>
</dbReference>
<feature type="transmembrane region" description="Helical" evidence="7">
    <location>
        <begin position="94"/>
        <end position="113"/>
    </location>
</feature>
<comment type="subcellular location">
    <subcellularLocation>
        <location evidence="1">Membrane</location>
        <topology evidence="1">Multi-pass membrane protein</topology>
    </subcellularLocation>
</comment>
<evidence type="ECO:0000313" key="11">
    <source>
        <dbReference type="Proteomes" id="UP000782843"/>
    </source>
</evidence>
<dbReference type="InterPro" id="IPR038770">
    <property type="entry name" value="Na+/solute_symporter_sf"/>
</dbReference>
<evidence type="ECO:0000313" key="10">
    <source>
        <dbReference type="EMBL" id="MCA9382225.1"/>
    </source>
</evidence>
<reference evidence="10" key="2">
    <citation type="journal article" date="2021" name="Microbiome">
        <title>Successional dynamics and alternative stable states in a saline activated sludge microbial community over 9 years.</title>
        <authorList>
            <person name="Wang Y."/>
            <person name="Ye J."/>
            <person name="Ju F."/>
            <person name="Liu L."/>
            <person name="Boyd J.A."/>
            <person name="Deng Y."/>
            <person name="Parks D.H."/>
            <person name="Jiang X."/>
            <person name="Yin X."/>
            <person name="Woodcroft B.J."/>
            <person name="Tyson G.W."/>
            <person name="Hugenholtz P."/>
            <person name="Polz M.F."/>
            <person name="Zhang T."/>
        </authorList>
    </citation>
    <scope>NUCLEOTIDE SEQUENCE</scope>
    <source>
        <strain evidence="10">HKST-UBA10</strain>
    </source>
</reference>
<feature type="transmembrane region" description="Helical" evidence="7">
    <location>
        <begin position="194"/>
        <end position="213"/>
    </location>
</feature>
<evidence type="ECO:0000259" key="9">
    <source>
        <dbReference type="Pfam" id="PF02254"/>
    </source>
</evidence>
<feature type="domain" description="RCK N-terminal" evidence="9">
    <location>
        <begin position="388"/>
        <end position="501"/>
    </location>
</feature>
<feature type="transmembrane region" description="Helical" evidence="7">
    <location>
        <begin position="7"/>
        <end position="27"/>
    </location>
</feature>
<dbReference type="AlphaFoldDB" id="A0A955L3G0"/>
<name>A0A955L3G0_9BACT</name>
<dbReference type="GO" id="GO:0006813">
    <property type="term" value="P:potassium ion transport"/>
    <property type="evidence" value="ECO:0007669"/>
    <property type="project" value="InterPro"/>
</dbReference>
<evidence type="ECO:0000256" key="3">
    <source>
        <dbReference type="ARBA" id="ARBA00022448"/>
    </source>
</evidence>
<feature type="transmembrane region" description="Helical" evidence="7">
    <location>
        <begin position="268"/>
        <end position="294"/>
    </location>
</feature>
<comment type="caution">
    <text evidence="10">The sequence shown here is derived from an EMBL/GenBank/DDBJ whole genome shotgun (WGS) entry which is preliminary data.</text>
</comment>
<dbReference type="Pfam" id="PF02254">
    <property type="entry name" value="TrkA_N"/>
    <property type="match status" value="1"/>
</dbReference>
<sequence>MRLLKQPLIVGYILAGVIVGPYLLNIVESTEEIELFSKMGIAILLFIVGLNLSPKVIKSEGKLAFTAGILQVVITAIIAYFISTLLGYNVISSVYIALAVTFSSTIIVLKLLSDKGDLDKLHGKLSIGFLIVQDIAASLILIFIASVAETSSGNTLELVGLMIVKAAFIFLTLYFVSVHLLPRVVKFTAGSQELLFLFSITWGLGMAVLFSIMGFSIEIGALAAGVSLSLTPFAAEIGSRMKPLRDFFIVIFFVLLGSQIKVDNIGNLILPVIILSAFVLIAKPAIVITILNVLGFKRRTTFLSGISLAQVSEFSLILVSLGFTLGVISQDVLSLIAVIALITITGSTYLITYGDQLFAKLQNYIKFLEVKEVKREMRNSKDNHEMLLFGYDRVGEDFIKAFNKLEKNYLVVDYNPDSITRLNSKEIPYKYGDAEDVEFLQELNFKQIRLFVSTIPDSNTNKLLVTKSLEENPKIISIVISHDAEEARDLYDAGATYVIMPHHIGADHASRMLTTHGTDKKAYLKEKDKHLAKLEKRER</sequence>
<evidence type="ECO:0000256" key="5">
    <source>
        <dbReference type="ARBA" id="ARBA00022989"/>
    </source>
</evidence>
<keyword evidence="5 7" id="KW-1133">Transmembrane helix</keyword>
<dbReference type="Pfam" id="PF00999">
    <property type="entry name" value="Na_H_Exchanger"/>
    <property type="match status" value="1"/>
</dbReference>
<organism evidence="10 11">
    <name type="scientific">Candidatus Dojkabacteria bacterium</name>
    <dbReference type="NCBI Taxonomy" id="2099670"/>
    <lineage>
        <taxon>Bacteria</taxon>
        <taxon>Candidatus Dojkabacteria</taxon>
    </lineage>
</organism>
<feature type="transmembrane region" description="Helical" evidence="7">
    <location>
        <begin position="306"/>
        <end position="326"/>
    </location>
</feature>
<proteinExistence type="inferred from homology"/>
<evidence type="ECO:0000256" key="6">
    <source>
        <dbReference type="ARBA" id="ARBA00023136"/>
    </source>
</evidence>
<evidence type="ECO:0000256" key="7">
    <source>
        <dbReference type="SAM" id="Phobius"/>
    </source>
</evidence>
<dbReference type="InterPro" id="IPR006153">
    <property type="entry name" value="Cation/H_exchanger_TM"/>
</dbReference>
<dbReference type="GO" id="GO:1902600">
    <property type="term" value="P:proton transmembrane transport"/>
    <property type="evidence" value="ECO:0007669"/>
    <property type="project" value="InterPro"/>
</dbReference>
<keyword evidence="3" id="KW-0813">Transport</keyword>
<dbReference type="Gene3D" id="3.40.50.720">
    <property type="entry name" value="NAD(P)-binding Rossmann-like Domain"/>
    <property type="match status" value="1"/>
</dbReference>
<accession>A0A955L3G0</accession>
<comment type="similarity">
    <text evidence="2">Belongs to the monovalent cation:proton antiporter 2 (CPA2) transporter (TC 2.A.37) family.</text>
</comment>
<dbReference type="Gene3D" id="1.20.1530.20">
    <property type="match status" value="1"/>
</dbReference>
<protein>
    <submittedName>
        <fullName evidence="10">Cation:proton antiporter</fullName>
    </submittedName>
</protein>
<dbReference type="PANTHER" id="PTHR42751">
    <property type="entry name" value="SODIUM/HYDROGEN EXCHANGER FAMILY/TRKA DOMAIN PROTEIN"/>
    <property type="match status" value="1"/>
</dbReference>
<dbReference type="PANTHER" id="PTHR42751:SF3">
    <property type="entry name" value="SODIUM_GLUTAMATE SYMPORTER"/>
    <property type="match status" value="1"/>
</dbReference>
<dbReference type="SUPFAM" id="SSF51735">
    <property type="entry name" value="NAD(P)-binding Rossmann-fold domains"/>
    <property type="match status" value="1"/>
</dbReference>
<feature type="transmembrane region" description="Helical" evidence="7">
    <location>
        <begin position="125"/>
        <end position="146"/>
    </location>
</feature>
<evidence type="ECO:0000256" key="2">
    <source>
        <dbReference type="ARBA" id="ARBA00005551"/>
    </source>
</evidence>
<dbReference type="Proteomes" id="UP000782843">
    <property type="component" value="Unassembled WGS sequence"/>
</dbReference>
<feature type="transmembrane region" description="Helical" evidence="7">
    <location>
        <begin position="64"/>
        <end position="88"/>
    </location>
</feature>
<dbReference type="InterPro" id="IPR003148">
    <property type="entry name" value="RCK_N"/>
</dbReference>